<feature type="compositionally biased region" description="Pro residues" evidence="2">
    <location>
        <begin position="42"/>
        <end position="57"/>
    </location>
</feature>
<evidence type="ECO:0000313" key="4">
    <source>
        <dbReference type="Ensembl" id="ENSABRP00000000842.1"/>
    </source>
</evidence>
<dbReference type="PANTHER" id="PTHR10730">
    <property type="entry name" value="PROCOLLAGEN-LYSINE,2-OXOGLUTARATE 5-DIOXYGENASE/GLYCOSYLTRANSFERASE 25 FAMILY MEMBER"/>
    <property type="match status" value="1"/>
</dbReference>
<evidence type="ECO:0000256" key="2">
    <source>
        <dbReference type="SAM" id="MobiDB-lite"/>
    </source>
</evidence>
<dbReference type="Ensembl" id="ENSABRT00000001256.1">
    <property type="protein sequence ID" value="ENSABRP00000000842.1"/>
    <property type="gene ID" value="ENSABRG00000000906.1"/>
</dbReference>
<name>A0A8B9B9K7_9AVES</name>
<accession>A0A8B9B9K7</accession>
<evidence type="ECO:0000256" key="1">
    <source>
        <dbReference type="ARBA" id="ARBA00006721"/>
    </source>
</evidence>
<reference evidence="4" key="2">
    <citation type="submission" date="2025-09" db="UniProtKB">
        <authorList>
            <consortium name="Ensembl"/>
        </authorList>
    </citation>
    <scope>IDENTIFICATION</scope>
</reference>
<gene>
    <name evidence="4" type="primary">CERCAM</name>
</gene>
<dbReference type="InterPro" id="IPR002654">
    <property type="entry name" value="Glyco_trans_25"/>
</dbReference>
<feature type="region of interest" description="Disordered" evidence="2">
    <location>
        <begin position="699"/>
        <end position="732"/>
    </location>
</feature>
<reference evidence="4" key="1">
    <citation type="submission" date="2025-08" db="UniProtKB">
        <authorList>
            <consortium name="Ensembl"/>
        </authorList>
    </citation>
    <scope>IDENTIFICATION</scope>
</reference>
<feature type="region of interest" description="Disordered" evidence="2">
    <location>
        <begin position="176"/>
        <end position="201"/>
    </location>
</feature>
<protein>
    <submittedName>
        <fullName evidence="4">Cerebral endothelial cell adhesion molecule</fullName>
    </submittedName>
</protein>
<evidence type="ECO:0000313" key="5">
    <source>
        <dbReference type="Proteomes" id="UP000694426"/>
    </source>
</evidence>
<keyword evidence="5" id="KW-1185">Reference proteome</keyword>
<dbReference type="InterPro" id="IPR050757">
    <property type="entry name" value="Collagen_mod_GT25"/>
</dbReference>
<dbReference type="GO" id="GO:0042802">
    <property type="term" value="F:identical protein binding"/>
    <property type="evidence" value="ECO:0007669"/>
    <property type="project" value="Ensembl"/>
</dbReference>
<dbReference type="Gene3D" id="3.90.550.10">
    <property type="entry name" value="Spore Coat Polysaccharide Biosynthesis Protein SpsA, Chain A"/>
    <property type="match status" value="1"/>
</dbReference>
<dbReference type="CDD" id="cd06532">
    <property type="entry name" value="Glyco_transf_25"/>
    <property type="match status" value="1"/>
</dbReference>
<evidence type="ECO:0000259" key="3">
    <source>
        <dbReference type="Pfam" id="PF01755"/>
    </source>
</evidence>
<feature type="region of interest" description="Disordered" evidence="2">
    <location>
        <begin position="102"/>
        <end position="129"/>
    </location>
</feature>
<feature type="compositionally biased region" description="Low complexity" evidence="2">
    <location>
        <begin position="177"/>
        <end position="188"/>
    </location>
</feature>
<dbReference type="PANTHER" id="PTHR10730:SF9">
    <property type="entry name" value="INACTIVE GLYCOSYLTRANSFERASE 25 FAMILY MEMBER 3"/>
    <property type="match status" value="1"/>
</dbReference>
<comment type="similarity">
    <text evidence="1">Belongs to the glycosyltransferase 25 family.</text>
</comment>
<feature type="domain" description="Glycosyl transferase family 25" evidence="3">
    <location>
        <begin position="462"/>
        <end position="644"/>
    </location>
</feature>
<dbReference type="InterPro" id="IPR029044">
    <property type="entry name" value="Nucleotide-diphossugar_trans"/>
</dbReference>
<dbReference type="GO" id="GO:0007155">
    <property type="term" value="P:cell adhesion"/>
    <property type="evidence" value="ECO:0007669"/>
    <property type="project" value="Ensembl"/>
</dbReference>
<feature type="compositionally biased region" description="Basic residues" evidence="2">
    <location>
        <begin position="26"/>
        <end position="40"/>
    </location>
</feature>
<dbReference type="Pfam" id="PF01755">
    <property type="entry name" value="Glyco_transf_25"/>
    <property type="match status" value="1"/>
</dbReference>
<dbReference type="GeneTree" id="ENSGT01030000234558"/>
<proteinExistence type="inferred from homology"/>
<feature type="compositionally biased region" description="Basic and acidic residues" evidence="2">
    <location>
        <begin position="114"/>
        <end position="127"/>
    </location>
</feature>
<dbReference type="AlphaFoldDB" id="A0A8B9B9K7"/>
<feature type="region of interest" description="Disordered" evidence="2">
    <location>
        <begin position="1"/>
        <end position="69"/>
    </location>
</feature>
<organism evidence="4 5">
    <name type="scientific">Anser brachyrhynchus</name>
    <name type="common">Pink-footed goose</name>
    <dbReference type="NCBI Taxonomy" id="132585"/>
    <lineage>
        <taxon>Eukaryota</taxon>
        <taxon>Metazoa</taxon>
        <taxon>Chordata</taxon>
        <taxon>Craniata</taxon>
        <taxon>Vertebrata</taxon>
        <taxon>Euteleostomi</taxon>
        <taxon>Archelosauria</taxon>
        <taxon>Archosauria</taxon>
        <taxon>Dinosauria</taxon>
        <taxon>Saurischia</taxon>
        <taxon>Theropoda</taxon>
        <taxon>Coelurosauria</taxon>
        <taxon>Aves</taxon>
        <taxon>Neognathae</taxon>
        <taxon>Galloanserae</taxon>
        <taxon>Anseriformes</taxon>
        <taxon>Anatidae</taxon>
        <taxon>Anserinae</taxon>
        <taxon>Anser</taxon>
    </lineage>
</organism>
<dbReference type="Proteomes" id="UP000694426">
    <property type="component" value="Unplaced"/>
</dbReference>
<sequence length="732" mass="81600">MQAREAAGPQGRRAVGARGCRTAAVRGRRRSGLRGLRLRARPPVPSPPNPPPVPAAPPGRGCPGAAPRGREVAAAAAGWSRVPAAAGASSCPGPRCGEHPAVRRGFGGPAAPPRRCEAPGGLRERPRPQNACLSWGVKAGLLPRRPLWGAPSAPRAPSASPAHFLPCPCCRCRGTASPSRPRFGGARSRAGRRSRERRPGGAAGWACRCATDHNSDNTTAMLREWLAAAGKDYHSVVWKEEEGPSAYPDELGPKHWSDKRYENVMRLKQEALSYAREQRAHYILFVDTDSILTNNQTLKFLIAQNKSVVAPMLDSQTFYSNFWCGITPQGYYRRTADYFPTKNRQRRGCFAVPMVYATFLIDLWKEETSRLAFYPPHPNYTWAFDDIIVFAYSCQEAGAEVHVCNQQRFGYINVPVKAHQTLEDERVNFVHLTLEAMVDGPPMQRSMHISVPPKPLTKMGFDEIFLINLVRRPDRRQRMLASLRELEIAARVVDAVDGSTLNSSDIKVLGVDMLPEYYDPFSGRTLTKGEVGCFLSHYSIWKEIVSRGLERSVVFEDDVRFEASFPARLRRLMEELEGAQQDWDLIYLGRKQVNAEDEAPVEGVRNLVVAGYSYWTLAYAISRRGAQKLLAAEPLSKMLPVDEFLPIMYDKHPNEDYKRHFAPRDLLVFSAHPLLVYPTHYAGDSNWLSDTETSTIWDDDSKQTGWTGSQKTLRDPRGGGGGYLRSSARDEL</sequence>